<reference evidence="2 3" key="1">
    <citation type="submission" date="2018-02" db="EMBL/GenBank/DDBJ databases">
        <title>Genomic Encyclopedia of Archaeal and Bacterial Type Strains, Phase II (KMG-II): from individual species to whole genera.</title>
        <authorList>
            <person name="Goeker M."/>
        </authorList>
    </citation>
    <scope>NUCLEOTIDE SEQUENCE [LARGE SCALE GENOMIC DNA]</scope>
    <source>
        <strain evidence="2 3">DSM 16809</strain>
    </source>
</reference>
<keyword evidence="1" id="KW-0812">Transmembrane</keyword>
<comment type="caution">
    <text evidence="2">The sequence shown here is derived from an EMBL/GenBank/DDBJ whole genome shotgun (WGS) entry which is preliminary data.</text>
</comment>
<name>A0A2S6IEV9_9FLAO</name>
<keyword evidence="1" id="KW-0472">Membrane</keyword>
<keyword evidence="3" id="KW-1185">Reference proteome</keyword>
<dbReference type="EMBL" id="PTJE01000009">
    <property type="protein sequence ID" value="PPK92755.1"/>
    <property type="molecule type" value="Genomic_DNA"/>
</dbReference>
<feature type="transmembrane region" description="Helical" evidence="1">
    <location>
        <begin position="106"/>
        <end position="129"/>
    </location>
</feature>
<dbReference type="Proteomes" id="UP000239002">
    <property type="component" value="Unassembled WGS sequence"/>
</dbReference>
<evidence type="ECO:0000256" key="1">
    <source>
        <dbReference type="SAM" id="Phobius"/>
    </source>
</evidence>
<keyword evidence="1" id="KW-1133">Transmembrane helix</keyword>
<accession>A0A2S6IEV9</accession>
<dbReference type="AlphaFoldDB" id="A0A2S6IEV9"/>
<protein>
    <submittedName>
        <fullName evidence="2">Putative membrane protein</fullName>
    </submittedName>
</protein>
<dbReference type="RefSeq" id="WP_104516644.1">
    <property type="nucleotide sequence ID" value="NZ_MQVW01000014.1"/>
</dbReference>
<gene>
    <name evidence="2" type="ORF">LY01_02840</name>
</gene>
<feature type="transmembrane region" description="Helical" evidence="1">
    <location>
        <begin position="46"/>
        <end position="66"/>
    </location>
</feature>
<feature type="transmembrane region" description="Helical" evidence="1">
    <location>
        <begin position="72"/>
        <end position="94"/>
    </location>
</feature>
<dbReference type="Pfam" id="PF10067">
    <property type="entry name" value="DUF2306"/>
    <property type="match status" value="1"/>
</dbReference>
<dbReference type="OrthoDB" id="6385003at2"/>
<sequence>MENHYTTLYYTLMYIHLITVIPCVFIGAYLLLFSKGTIWHRNLGKYYMISMMVTAIVSLFMPAMVGPQFLNHFGYIHLFSLLTLWSVPTAYIAIRKGQVKKHKLKMIFLYIGALIIAGGFTFVPGRFMYEVFFG</sequence>
<organism evidence="2 3">
    <name type="scientific">Nonlabens xylanidelens</name>
    <dbReference type="NCBI Taxonomy" id="191564"/>
    <lineage>
        <taxon>Bacteria</taxon>
        <taxon>Pseudomonadati</taxon>
        <taxon>Bacteroidota</taxon>
        <taxon>Flavobacteriia</taxon>
        <taxon>Flavobacteriales</taxon>
        <taxon>Flavobacteriaceae</taxon>
        <taxon>Nonlabens</taxon>
    </lineage>
</organism>
<evidence type="ECO:0000313" key="3">
    <source>
        <dbReference type="Proteomes" id="UP000239002"/>
    </source>
</evidence>
<evidence type="ECO:0000313" key="2">
    <source>
        <dbReference type="EMBL" id="PPK92755.1"/>
    </source>
</evidence>
<feature type="transmembrane region" description="Helical" evidence="1">
    <location>
        <begin position="12"/>
        <end position="34"/>
    </location>
</feature>
<dbReference type="InterPro" id="IPR018750">
    <property type="entry name" value="DUF2306_membrane"/>
</dbReference>
<proteinExistence type="predicted"/>